<sequence length="66" mass="7399">MTTNVHRESAKIYAFPARGRFASGASYERPSTDDKRMVPSRAVAAALGSAWYHEEALRDADRTRKN</sequence>
<reference evidence="1 2" key="1">
    <citation type="submission" date="2018-07" db="EMBL/GenBank/DDBJ databases">
        <authorList>
            <person name="Quirk P.G."/>
            <person name="Krulwich T.A."/>
        </authorList>
    </citation>
    <scope>NUCLEOTIDE SEQUENCE [LARGE SCALE GENOMIC DNA]</scope>
    <source>
        <strain evidence="1 2">CC-BB4</strain>
    </source>
</reference>
<dbReference type="Pfam" id="PF10931">
    <property type="entry name" value="DUF2735"/>
    <property type="match status" value="1"/>
</dbReference>
<dbReference type="Proteomes" id="UP000254889">
    <property type="component" value="Chromosome"/>
</dbReference>
<dbReference type="InterPro" id="IPR021232">
    <property type="entry name" value="DUF2735"/>
</dbReference>
<dbReference type="AlphaFoldDB" id="A0A345ZTF2"/>
<protein>
    <submittedName>
        <fullName evidence="1">DUF2735 domain-containing protein</fullName>
    </submittedName>
</protein>
<organism evidence="1 2">
    <name type="scientific">Pseudolabrys taiwanensis</name>
    <dbReference type="NCBI Taxonomy" id="331696"/>
    <lineage>
        <taxon>Bacteria</taxon>
        <taxon>Pseudomonadati</taxon>
        <taxon>Pseudomonadota</taxon>
        <taxon>Alphaproteobacteria</taxon>
        <taxon>Hyphomicrobiales</taxon>
        <taxon>Xanthobacteraceae</taxon>
        <taxon>Pseudolabrys</taxon>
    </lineage>
</organism>
<keyword evidence="2" id="KW-1185">Reference proteome</keyword>
<proteinExistence type="predicted"/>
<gene>
    <name evidence="1" type="ORF">DW352_06505</name>
</gene>
<dbReference type="RefSeq" id="WP_115689628.1">
    <property type="nucleotide sequence ID" value="NZ_CP031417.1"/>
</dbReference>
<accession>A0A345ZTF2</accession>
<dbReference type="OrthoDB" id="8001436at2"/>
<evidence type="ECO:0000313" key="2">
    <source>
        <dbReference type="Proteomes" id="UP000254889"/>
    </source>
</evidence>
<evidence type="ECO:0000313" key="1">
    <source>
        <dbReference type="EMBL" id="AXK80199.1"/>
    </source>
</evidence>
<dbReference type="KEGG" id="ptaw:DW352_06505"/>
<name>A0A345ZTF2_9HYPH</name>
<dbReference type="EMBL" id="CP031417">
    <property type="protein sequence ID" value="AXK80199.1"/>
    <property type="molecule type" value="Genomic_DNA"/>
</dbReference>